<comment type="subcellular location">
    <subcellularLocation>
        <location evidence="1">Periplasm</location>
    </subcellularLocation>
</comment>
<dbReference type="SUPFAM" id="SSF53850">
    <property type="entry name" value="Periplasmic binding protein-like II"/>
    <property type="match status" value="1"/>
</dbReference>
<accession>A0A939IIR7</accession>
<evidence type="ECO:0000259" key="4">
    <source>
        <dbReference type="Pfam" id="PF09084"/>
    </source>
</evidence>
<dbReference type="Proteomes" id="UP000664545">
    <property type="component" value="Unassembled WGS sequence"/>
</dbReference>
<dbReference type="PANTHER" id="PTHR30024:SF47">
    <property type="entry name" value="TAURINE-BINDING PERIPLASMIC PROTEIN"/>
    <property type="match status" value="1"/>
</dbReference>
<gene>
    <name evidence="5" type="ORF">JYB65_08255</name>
</gene>
<evidence type="ECO:0000256" key="3">
    <source>
        <dbReference type="ARBA" id="ARBA00022729"/>
    </source>
</evidence>
<dbReference type="RefSeq" id="WP_206582171.1">
    <property type="nucleotide sequence ID" value="NZ_JAFJZZ010000002.1"/>
</dbReference>
<comment type="similarity">
    <text evidence="2">Belongs to the bacterial solute-binding protein SsuA/TauA family.</text>
</comment>
<dbReference type="AlphaFoldDB" id="A0A939IIR7"/>
<dbReference type="EMBL" id="JAFJZZ010000002">
    <property type="protein sequence ID" value="MBN7773351.1"/>
    <property type="molecule type" value="Genomic_DNA"/>
</dbReference>
<evidence type="ECO:0000256" key="1">
    <source>
        <dbReference type="ARBA" id="ARBA00004418"/>
    </source>
</evidence>
<protein>
    <submittedName>
        <fullName evidence="5">ABC transporter substrate-binding protein</fullName>
    </submittedName>
</protein>
<organism evidence="5 6">
    <name type="scientific">Clostridium aminobutyricum</name>
    <dbReference type="NCBI Taxonomy" id="33953"/>
    <lineage>
        <taxon>Bacteria</taxon>
        <taxon>Bacillati</taxon>
        <taxon>Bacillota</taxon>
        <taxon>Clostridia</taxon>
        <taxon>Eubacteriales</taxon>
        <taxon>Clostridiaceae</taxon>
        <taxon>Clostridium</taxon>
    </lineage>
</organism>
<evidence type="ECO:0000313" key="6">
    <source>
        <dbReference type="Proteomes" id="UP000664545"/>
    </source>
</evidence>
<proteinExistence type="inferred from homology"/>
<sequence>MIRKRLLRVGTGKKVPFTQLVKIRNFTAWTIGLLCIVLLSGCSGNISHAEKYTGDKADTENSVIRIAYSGKLDESPLFAAVENGYFEEQGIRVELINGEDAEIQEGIRSGTIDGVTADYRFFKSIEEGLPLQFTAGLHAGCIRLIVPADSEIGSVTDLQNATIGIEAPGDGTMVIASMLFKNNDMYQDGEEVQWSCYGEAGYEKAFQNKEIDAAFIWEPAENTAEQLDQTYRTIFATAQKSSTGGHGHNHSSSIHFTRSFVGLSGKLIQEHRDKAAFITKAWLEGAVWVSENPEAAVKLAASKYGVKGSYEDNMELISSYMWTNGVKDAKPNIQYYITEQRANGLLDNTLEEEDFYRKVFAEILPEFQ</sequence>
<feature type="domain" description="SsuA/THI5-like" evidence="4">
    <location>
        <begin position="75"/>
        <end position="296"/>
    </location>
</feature>
<dbReference type="PANTHER" id="PTHR30024">
    <property type="entry name" value="ALIPHATIC SULFONATES-BINDING PROTEIN-RELATED"/>
    <property type="match status" value="1"/>
</dbReference>
<keyword evidence="6" id="KW-1185">Reference proteome</keyword>
<evidence type="ECO:0000313" key="5">
    <source>
        <dbReference type="EMBL" id="MBN7773351.1"/>
    </source>
</evidence>
<dbReference type="InterPro" id="IPR015168">
    <property type="entry name" value="SsuA/THI5"/>
</dbReference>
<dbReference type="Gene3D" id="3.40.190.10">
    <property type="entry name" value="Periplasmic binding protein-like II"/>
    <property type="match status" value="2"/>
</dbReference>
<dbReference type="GO" id="GO:0042597">
    <property type="term" value="C:periplasmic space"/>
    <property type="evidence" value="ECO:0007669"/>
    <property type="project" value="UniProtKB-SubCell"/>
</dbReference>
<evidence type="ECO:0000256" key="2">
    <source>
        <dbReference type="ARBA" id="ARBA00010742"/>
    </source>
</evidence>
<comment type="caution">
    <text evidence="5">The sequence shown here is derived from an EMBL/GenBank/DDBJ whole genome shotgun (WGS) entry which is preliminary data.</text>
</comment>
<keyword evidence="3" id="KW-0732">Signal</keyword>
<name>A0A939IIR7_CLOAM</name>
<dbReference type="Pfam" id="PF09084">
    <property type="entry name" value="NMT1"/>
    <property type="match status" value="1"/>
</dbReference>
<reference evidence="5" key="1">
    <citation type="submission" date="2021-02" db="EMBL/GenBank/DDBJ databases">
        <title>Abyssanaerobacter marinus gen.nov., sp., nov, anaerobic bacterium isolated from the Onnuri vent field of Indian Ocean and suggestion of Mogibacteriaceae fam. nov., and proposal of reclassification of ambiguous this family's genus member.</title>
        <authorList>
            <person name="Kim Y.J."/>
            <person name="Yang J.-A."/>
        </authorList>
    </citation>
    <scope>NUCLEOTIDE SEQUENCE</scope>
    <source>
        <strain evidence="5">DSM 2634</strain>
    </source>
</reference>